<evidence type="ECO:0008006" key="3">
    <source>
        <dbReference type="Google" id="ProtNLM"/>
    </source>
</evidence>
<dbReference type="Proteomes" id="UP001168552">
    <property type="component" value="Unassembled WGS sequence"/>
</dbReference>
<reference evidence="1" key="1">
    <citation type="submission" date="2023-06" db="EMBL/GenBank/DDBJ databases">
        <title>Cytophagales bacterium Strain LB-30, isolated from soil.</title>
        <authorList>
            <person name="Liu B."/>
        </authorList>
    </citation>
    <scope>NUCLEOTIDE SEQUENCE</scope>
    <source>
        <strain evidence="1">LB-30</strain>
    </source>
</reference>
<dbReference type="EMBL" id="JAUHJS010000007">
    <property type="protein sequence ID" value="MDN4166584.1"/>
    <property type="molecule type" value="Genomic_DNA"/>
</dbReference>
<gene>
    <name evidence="1" type="ORF">QWY31_13830</name>
</gene>
<organism evidence="1 2">
    <name type="scientific">Shiella aurantiaca</name>
    <dbReference type="NCBI Taxonomy" id="3058365"/>
    <lineage>
        <taxon>Bacteria</taxon>
        <taxon>Pseudomonadati</taxon>
        <taxon>Bacteroidota</taxon>
        <taxon>Cytophagia</taxon>
        <taxon>Cytophagales</taxon>
        <taxon>Shiellaceae</taxon>
        <taxon>Shiella</taxon>
    </lineage>
</organism>
<comment type="caution">
    <text evidence="1">The sequence shown here is derived from an EMBL/GenBank/DDBJ whole genome shotgun (WGS) entry which is preliminary data.</text>
</comment>
<dbReference type="PROSITE" id="PS51257">
    <property type="entry name" value="PROKAR_LIPOPROTEIN"/>
    <property type="match status" value="1"/>
</dbReference>
<dbReference type="RefSeq" id="WP_320005122.1">
    <property type="nucleotide sequence ID" value="NZ_JAUHJS010000007.1"/>
</dbReference>
<evidence type="ECO:0000313" key="2">
    <source>
        <dbReference type="Proteomes" id="UP001168552"/>
    </source>
</evidence>
<proteinExistence type="predicted"/>
<accession>A0ABT8F8K9</accession>
<evidence type="ECO:0000313" key="1">
    <source>
        <dbReference type="EMBL" id="MDN4166584.1"/>
    </source>
</evidence>
<protein>
    <recommendedName>
        <fullName evidence="3">Lipocalin-like domain-containing protein</fullName>
    </recommendedName>
</protein>
<name>A0ABT8F8K9_9BACT</name>
<sequence length="130" mass="14670">MKNVSLKTFLSLSFALFIVFSSCKKEDESPKNPLVGTWLNLEVEEENDYRYEHRFIFNSDMTGAVDGVATTAGEVIYEVAFDFTYTFTATEVTLKDGENTSTFPYTVTATEFTLFEAYEGADPAVYVKED</sequence>
<keyword evidence="2" id="KW-1185">Reference proteome</keyword>